<reference evidence="3 4" key="1">
    <citation type="submission" date="2015-11" db="EMBL/GenBank/DDBJ databases">
        <title>Draft Genome Sequence of the Strain BR 10423 (Rhizobium sp.) isolated from nodules of Mimosa pudica.</title>
        <authorList>
            <person name="Barauna A.C."/>
            <person name="Zilli J.E."/>
            <person name="Simoes-Araujo J.L."/>
            <person name="Reis V.M."/>
            <person name="James E.K."/>
            <person name="Reis F.B.Jr."/>
            <person name="Rouws L.F."/>
            <person name="Passos S.R."/>
            <person name="Gois S.R."/>
        </authorList>
    </citation>
    <scope>NUCLEOTIDE SEQUENCE [LARGE SCALE GENOMIC DNA]</scope>
    <source>
        <strain evidence="3 4">BR10423</strain>
    </source>
</reference>
<dbReference type="Gene3D" id="3.60.15.10">
    <property type="entry name" value="Ribonuclease Z/Hydroxyacylglutathione hydrolase-like"/>
    <property type="match status" value="1"/>
</dbReference>
<comment type="caution">
    <text evidence="3">The sequence shown here is derived from an EMBL/GenBank/DDBJ whole genome shotgun (WGS) entry which is preliminary data.</text>
</comment>
<dbReference type="SUPFAM" id="SSF52821">
    <property type="entry name" value="Rhodanese/Cell cycle control phosphatase"/>
    <property type="match status" value="1"/>
</dbReference>
<evidence type="ECO:0000313" key="3">
    <source>
        <dbReference type="EMBL" id="KWV55896.1"/>
    </source>
</evidence>
<dbReference type="RefSeq" id="WP_025659075.1">
    <property type="nucleotide sequence ID" value="NZ_LNCD01000049.1"/>
</dbReference>
<dbReference type="InterPro" id="IPR001279">
    <property type="entry name" value="Metallo-B-lactamas"/>
</dbReference>
<dbReference type="AlphaFoldDB" id="A0A125Q908"/>
<dbReference type="SUPFAM" id="SSF56281">
    <property type="entry name" value="Metallo-hydrolase/oxidoreductase"/>
    <property type="match status" value="1"/>
</dbReference>
<dbReference type="Pfam" id="PF00581">
    <property type="entry name" value="Rhodanese"/>
    <property type="match status" value="1"/>
</dbReference>
<dbReference type="InterPro" id="IPR036866">
    <property type="entry name" value="RibonucZ/Hydroxyglut_hydro"/>
</dbReference>
<protein>
    <submittedName>
        <fullName evidence="3">Hydrolase glyoxylase</fullName>
    </submittedName>
</protein>
<dbReference type="InterPro" id="IPR036873">
    <property type="entry name" value="Rhodanese-like_dom_sf"/>
</dbReference>
<dbReference type="Proteomes" id="UP000068164">
    <property type="component" value="Unassembled WGS sequence"/>
</dbReference>
<dbReference type="PANTHER" id="PTHR43084">
    <property type="entry name" value="PERSULFIDE DIOXYGENASE ETHE1"/>
    <property type="match status" value="1"/>
</dbReference>
<dbReference type="FunFam" id="3.60.15.10:FF:000070">
    <property type="entry name" value="Glyoxylase, beta-lactamase superfamily II"/>
    <property type="match status" value="1"/>
</dbReference>
<sequence length="345" mass="37878">MIFRQLFDPVSSTYSYLLASRNGGEALIIDPVLERVDRYLQLIHELDLKLVKAVDTHLHADHITGLGALRDKTHCITVMGEQTKADVVSMRLSDNEKLTIEGLALDVIYTPGHTDDSYSFVLPDRVFTGDTLLIRGTGRTDFQNGDPRAQYESIFGRLLKLPESTMVFPAHDYKGDTVSTIGEEKAFNPRLQVKSADEYADLMNNLKLANPKMMDVAVPANMKVGMNQDNVMRHGWALTAQQALGVVGLGDVALVDLRENAERQRNGTIPGSLHVPYPSLEESIGAGGTLHELATSTRKRLLFYCAFGERSAMAVQAAHDAGLPLAFHIQGGIDAWKKADGPIAH</sequence>
<dbReference type="OrthoDB" id="9784009at2"/>
<keyword evidence="3" id="KW-0378">Hydrolase</keyword>
<dbReference type="GO" id="GO:0046872">
    <property type="term" value="F:metal ion binding"/>
    <property type="evidence" value="ECO:0007669"/>
    <property type="project" value="UniProtKB-KW"/>
</dbReference>
<dbReference type="EMBL" id="LNCD01000049">
    <property type="protein sequence ID" value="KWV55896.1"/>
    <property type="molecule type" value="Genomic_DNA"/>
</dbReference>
<dbReference type="Gene3D" id="3.40.250.10">
    <property type="entry name" value="Rhodanese-like domain"/>
    <property type="match status" value="1"/>
</dbReference>
<dbReference type="GO" id="GO:0070813">
    <property type="term" value="P:hydrogen sulfide metabolic process"/>
    <property type="evidence" value="ECO:0007669"/>
    <property type="project" value="TreeGrafter"/>
</dbReference>
<dbReference type="InterPro" id="IPR044528">
    <property type="entry name" value="POD-like_MBL-fold"/>
</dbReference>
<accession>A0A125Q908</accession>
<dbReference type="InterPro" id="IPR001763">
    <property type="entry name" value="Rhodanese-like_dom"/>
</dbReference>
<dbReference type="PROSITE" id="PS50206">
    <property type="entry name" value="RHODANESE_3"/>
    <property type="match status" value="1"/>
</dbReference>
<evidence type="ECO:0000313" key="4">
    <source>
        <dbReference type="Proteomes" id="UP000068164"/>
    </source>
</evidence>
<gene>
    <name evidence="3" type="ORF">AS026_36145</name>
</gene>
<evidence type="ECO:0000259" key="2">
    <source>
        <dbReference type="PROSITE" id="PS50206"/>
    </source>
</evidence>
<dbReference type="GO" id="GO:0050313">
    <property type="term" value="F:sulfur dioxygenase activity"/>
    <property type="evidence" value="ECO:0007669"/>
    <property type="project" value="InterPro"/>
</dbReference>
<keyword evidence="4" id="KW-1185">Reference proteome</keyword>
<keyword evidence="1" id="KW-0479">Metal-binding</keyword>
<name>A0A125Q908_9HYPH</name>
<feature type="domain" description="Rhodanese" evidence="2">
    <location>
        <begin position="248"/>
        <end position="345"/>
    </location>
</feature>
<evidence type="ECO:0000256" key="1">
    <source>
        <dbReference type="ARBA" id="ARBA00022723"/>
    </source>
</evidence>
<dbReference type="GO" id="GO:0006749">
    <property type="term" value="P:glutathione metabolic process"/>
    <property type="evidence" value="ECO:0007669"/>
    <property type="project" value="InterPro"/>
</dbReference>
<dbReference type="InterPro" id="IPR051682">
    <property type="entry name" value="Mito_Persulfide_Diox"/>
</dbReference>
<organism evidence="3 4">
    <name type="scientific">Rhizobium altiplani</name>
    <dbReference type="NCBI Taxonomy" id="1864509"/>
    <lineage>
        <taxon>Bacteria</taxon>
        <taxon>Pseudomonadati</taxon>
        <taxon>Pseudomonadota</taxon>
        <taxon>Alphaproteobacteria</taxon>
        <taxon>Hyphomicrobiales</taxon>
        <taxon>Rhizobiaceae</taxon>
        <taxon>Rhizobium/Agrobacterium group</taxon>
        <taxon>Rhizobium</taxon>
    </lineage>
</organism>
<dbReference type="GO" id="GO:0016787">
    <property type="term" value="F:hydrolase activity"/>
    <property type="evidence" value="ECO:0007669"/>
    <property type="project" value="UniProtKB-KW"/>
</dbReference>
<proteinExistence type="predicted"/>
<dbReference type="Pfam" id="PF00753">
    <property type="entry name" value="Lactamase_B"/>
    <property type="match status" value="2"/>
</dbReference>
<dbReference type="SMART" id="SM00849">
    <property type="entry name" value="Lactamase_B"/>
    <property type="match status" value="1"/>
</dbReference>
<dbReference type="SMART" id="SM00450">
    <property type="entry name" value="RHOD"/>
    <property type="match status" value="1"/>
</dbReference>
<dbReference type="PANTHER" id="PTHR43084:SF1">
    <property type="entry name" value="PERSULFIDE DIOXYGENASE ETHE1, MITOCHONDRIAL"/>
    <property type="match status" value="1"/>
</dbReference>
<dbReference type="CDD" id="cd07724">
    <property type="entry name" value="POD-like_MBL-fold"/>
    <property type="match status" value="1"/>
</dbReference>